<proteinExistence type="predicted"/>
<reference evidence="2" key="1">
    <citation type="journal article" date="2014" name="Int. J. Syst. Evol. Microbiol.">
        <title>Complete genome sequence of Corynebacterium casei LMG S-19264T (=DSM 44701T), isolated from a smear-ripened cheese.</title>
        <authorList>
            <consortium name="US DOE Joint Genome Institute (JGI-PGF)"/>
            <person name="Walter F."/>
            <person name="Albersmeier A."/>
            <person name="Kalinowski J."/>
            <person name="Ruckert C."/>
        </authorList>
    </citation>
    <scope>NUCLEOTIDE SEQUENCE</scope>
    <source>
        <strain evidence="2">CGMCC 1.7081</strain>
    </source>
</reference>
<dbReference type="SUPFAM" id="SSF51294">
    <property type="entry name" value="Hedgehog/intein (Hint) domain"/>
    <property type="match status" value="1"/>
</dbReference>
<protein>
    <recommendedName>
        <fullName evidence="1">Hedgehog/Intein (Hint) domain-containing protein</fullName>
    </recommendedName>
</protein>
<reference evidence="2" key="2">
    <citation type="submission" date="2020-09" db="EMBL/GenBank/DDBJ databases">
        <authorList>
            <person name="Sun Q."/>
            <person name="Zhou Y."/>
        </authorList>
    </citation>
    <scope>NUCLEOTIDE SEQUENCE</scope>
    <source>
        <strain evidence="2">CGMCC 1.7081</strain>
    </source>
</reference>
<dbReference type="AlphaFoldDB" id="A0A8J3H6H5"/>
<gene>
    <name evidence="2" type="ORF">GCM10010961_22600</name>
</gene>
<accession>A0A8J3H6H5</accession>
<name>A0A8J3H6H5_9RHOB</name>
<evidence type="ECO:0000313" key="3">
    <source>
        <dbReference type="Proteomes" id="UP000611500"/>
    </source>
</evidence>
<dbReference type="EMBL" id="BNAP01000008">
    <property type="protein sequence ID" value="GHG91394.1"/>
    <property type="molecule type" value="Genomic_DNA"/>
</dbReference>
<dbReference type="Pfam" id="PF13403">
    <property type="entry name" value="Hint_2"/>
    <property type="match status" value="1"/>
</dbReference>
<evidence type="ECO:0000259" key="1">
    <source>
        <dbReference type="Pfam" id="PF13403"/>
    </source>
</evidence>
<dbReference type="Proteomes" id="UP000611500">
    <property type="component" value="Unassembled WGS sequence"/>
</dbReference>
<evidence type="ECO:0000313" key="2">
    <source>
        <dbReference type="EMBL" id="GHG91394.1"/>
    </source>
</evidence>
<dbReference type="InterPro" id="IPR036844">
    <property type="entry name" value="Hint_dom_sf"/>
</dbReference>
<feature type="domain" description="Hedgehog/Intein (Hint)" evidence="1">
    <location>
        <begin position="34"/>
        <end position="165"/>
    </location>
</feature>
<sequence>MLKLLRDLMRADPLPEEVAHPLGGMLITGQAGVMAGTQVATAAGWRPVEALRIGDRVLSFDHGFQPVIDVQRDRLTAGEERGAAAGRALRVPPGALGNQAPLWLMADQELLVESEAAQQILGEAFVAVPARALSGLRRIAEAEVGPERSTVTLIFPQEEAIYVEGGLLVLCPRPQTPLAAVEAGDPYEDYFRVQTLQTARFLLRQLIETGGAASLGYATEELAPMIAAPRQPPRLVG</sequence>
<keyword evidence="3" id="KW-1185">Reference proteome</keyword>
<dbReference type="RefSeq" id="WP_051312347.1">
    <property type="nucleotide sequence ID" value="NZ_BNAP01000008.1"/>
</dbReference>
<dbReference type="InterPro" id="IPR028992">
    <property type="entry name" value="Hedgehog/Intein_dom"/>
</dbReference>
<comment type="caution">
    <text evidence="2">The sequence shown here is derived from an EMBL/GenBank/DDBJ whole genome shotgun (WGS) entry which is preliminary data.</text>
</comment>
<organism evidence="2 3">
    <name type="scientific">Pseudodonghicola xiamenensis</name>
    <dbReference type="NCBI Taxonomy" id="337702"/>
    <lineage>
        <taxon>Bacteria</taxon>
        <taxon>Pseudomonadati</taxon>
        <taxon>Pseudomonadota</taxon>
        <taxon>Alphaproteobacteria</taxon>
        <taxon>Rhodobacterales</taxon>
        <taxon>Paracoccaceae</taxon>
        <taxon>Pseudodonghicola</taxon>
    </lineage>
</organism>